<dbReference type="EMBL" id="GEBQ01030286">
    <property type="protein sequence ID" value="JAT09691.1"/>
    <property type="molecule type" value="Transcribed_RNA"/>
</dbReference>
<feature type="non-terminal residue" evidence="1">
    <location>
        <position position="1"/>
    </location>
</feature>
<feature type="non-terminal residue" evidence="1">
    <location>
        <position position="100"/>
    </location>
</feature>
<name>A0A1B6KE22_9HEMI</name>
<dbReference type="AlphaFoldDB" id="A0A1B6KE22"/>
<reference evidence="1" key="1">
    <citation type="submission" date="2015-11" db="EMBL/GenBank/DDBJ databases">
        <title>De novo transcriptome assembly of four potential Pierce s Disease insect vectors from Arizona vineyards.</title>
        <authorList>
            <person name="Tassone E.E."/>
        </authorList>
    </citation>
    <scope>NUCLEOTIDE SEQUENCE</scope>
</reference>
<sequence>ALVERLIQRLLCGVGTLDPRFSSKFLINLDPTKASSKVYISRFYTDNVLLDSTILHVTCLQTGSQSLSYMVRLDALSWPLLYPEHQEQPTCHVTHSEGGP</sequence>
<protein>
    <submittedName>
        <fullName evidence="1">Uncharacterized protein</fullName>
    </submittedName>
</protein>
<evidence type="ECO:0000313" key="1">
    <source>
        <dbReference type="EMBL" id="JAT09691.1"/>
    </source>
</evidence>
<organism evidence="1">
    <name type="scientific">Graphocephala atropunctata</name>
    <dbReference type="NCBI Taxonomy" id="36148"/>
    <lineage>
        <taxon>Eukaryota</taxon>
        <taxon>Metazoa</taxon>
        <taxon>Ecdysozoa</taxon>
        <taxon>Arthropoda</taxon>
        <taxon>Hexapoda</taxon>
        <taxon>Insecta</taxon>
        <taxon>Pterygota</taxon>
        <taxon>Neoptera</taxon>
        <taxon>Paraneoptera</taxon>
        <taxon>Hemiptera</taxon>
        <taxon>Auchenorrhyncha</taxon>
        <taxon>Membracoidea</taxon>
        <taxon>Cicadellidae</taxon>
        <taxon>Cicadellinae</taxon>
        <taxon>Cicadellini</taxon>
        <taxon>Graphocephala</taxon>
    </lineage>
</organism>
<gene>
    <name evidence="1" type="ORF">g.54130</name>
</gene>
<accession>A0A1B6KE22</accession>
<proteinExistence type="predicted"/>